<dbReference type="Gene3D" id="3.40.50.720">
    <property type="entry name" value="NAD(P)-binding Rossmann-like Domain"/>
    <property type="match status" value="1"/>
</dbReference>
<name>A0ABP1FTX3_9CHLO</name>
<evidence type="ECO:0000313" key="3">
    <source>
        <dbReference type="Proteomes" id="UP001497392"/>
    </source>
</evidence>
<proteinExistence type="predicted"/>
<dbReference type="InterPro" id="IPR036291">
    <property type="entry name" value="NAD(P)-bd_dom_sf"/>
</dbReference>
<dbReference type="SUPFAM" id="SSF51735">
    <property type="entry name" value="NAD(P)-binding Rossmann-fold domains"/>
    <property type="match status" value="1"/>
</dbReference>
<evidence type="ECO:0000313" key="2">
    <source>
        <dbReference type="EMBL" id="CAL5223340.1"/>
    </source>
</evidence>
<dbReference type="InterPro" id="IPR016040">
    <property type="entry name" value="NAD(P)-bd_dom"/>
</dbReference>
<dbReference type="Proteomes" id="UP001497392">
    <property type="component" value="Unassembled WGS sequence"/>
</dbReference>
<dbReference type="Pfam" id="PF13460">
    <property type="entry name" value="NAD_binding_10"/>
    <property type="match status" value="1"/>
</dbReference>
<gene>
    <name evidence="2" type="primary">g5842</name>
    <name evidence="2" type="ORF">VP750_LOCUS4999</name>
</gene>
<sequence>MTSSGLLLPSSSTRQIHAFNPQARAGFLRCRHRRSYASQCIQRSVENVSEGTGNKGDSTQLSFQRREALLSTSALTAALFLSDLSSLPATAADIKTVFVAGASGSTGIRVVRELRKRGFTVRAAVRDVEKAREKGVQVDGGVELVTADVTQGADSLAAAMGNADAVISAIGGSGDANTYHAVDNEGNVALVDAALKKNIRKFVLMSSLLTNGKEAGQSLNPGYIFLNLFGNVLNEKLVSEKYLRASGLDYTIVRPGGLKKTPPSEVGNLVTGKEDTLFGLPTQRGKDISRDTVAEVLVEALRQPGASNKVVEVVAAKDEPERPSSEWFSNL</sequence>
<dbReference type="PANTHER" id="PTHR15020:SF11">
    <property type="entry name" value="OS06G0360300 PROTEIN"/>
    <property type="match status" value="1"/>
</dbReference>
<reference evidence="2 3" key="1">
    <citation type="submission" date="2024-06" db="EMBL/GenBank/DDBJ databases">
        <authorList>
            <person name="Kraege A."/>
            <person name="Thomma B."/>
        </authorList>
    </citation>
    <scope>NUCLEOTIDE SEQUENCE [LARGE SCALE GENOMIC DNA]</scope>
</reference>
<evidence type="ECO:0000259" key="1">
    <source>
        <dbReference type="Pfam" id="PF13460"/>
    </source>
</evidence>
<comment type="caution">
    <text evidence="2">The sequence shown here is derived from an EMBL/GenBank/DDBJ whole genome shotgun (WGS) entry which is preliminary data.</text>
</comment>
<dbReference type="PANTHER" id="PTHR15020">
    <property type="entry name" value="FLAVIN REDUCTASE-RELATED"/>
    <property type="match status" value="1"/>
</dbReference>
<protein>
    <submittedName>
        <fullName evidence="2">G5842 protein</fullName>
    </submittedName>
</protein>
<keyword evidence="3" id="KW-1185">Reference proteome</keyword>
<feature type="domain" description="NAD(P)-binding" evidence="1">
    <location>
        <begin position="101"/>
        <end position="304"/>
    </location>
</feature>
<dbReference type="EMBL" id="CAXHTA020000008">
    <property type="protein sequence ID" value="CAL5223340.1"/>
    <property type="molecule type" value="Genomic_DNA"/>
</dbReference>
<accession>A0ABP1FTX3</accession>
<organism evidence="2 3">
    <name type="scientific">Coccomyxa viridis</name>
    <dbReference type="NCBI Taxonomy" id="1274662"/>
    <lineage>
        <taxon>Eukaryota</taxon>
        <taxon>Viridiplantae</taxon>
        <taxon>Chlorophyta</taxon>
        <taxon>core chlorophytes</taxon>
        <taxon>Trebouxiophyceae</taxon>
        <taxon>Trebouxiophyceae incertae sedis</taxon>
        <taxon>Coccomyxaceae</taxon>
        <taxon>Coccomyxa</taxon>
    </lineage>
</organism>
<dbReference type="CDD" id="cd05243">
    <property type="entry name" value="SDR_a5"/>
    <property type="match status" value="1"/>
</dbReference>